<proteinExistence type="predicted"/>
<dbReference type="Proteomes" id="UP000822688">
    <property type="component" value="Chromosome 10"/>
</dbReference>
<sequence>MHCHLTEALKNQPQILTNITCSLLYAWGGAEISSVRKLVSWFSLLQLATAMCWSENVPEKFSCFEMVANLGCRHRLVFHGRGIVGLLLLLQLSSLSVYSQPVKVISMQMYELYGLRLFWFAWNQSTPDPETNLAGWRTFDYRYYGNYGFTRHDDPCYGKQWRGLVCAQQRVNDTYYTAQIIGIVLQDVNI</sequence>
<protein>
    <submittedName>
        <fullName evidence="1">Uncharacterized protein</fullName>
    </submittedName>
</protein>
<keyword evidence="2" id="KW-1185">Reference proteome</keyword>
<gene>
    <name evidence="1" type="ORF">KC19_10G084300</name>
</gene>
<evidence type="ECO:0000313" key="1">
    <source>
        <dbReference type="EMBL" id="KAG0559171.1"/>
    </source>
</evidence>
<dbReference type="AlphaFoldDB" id="A0A8T0GIC0"/>
<accession>A0A8T0GIC0</accession>
<organism evidence="1 2">
    <name type="scientific">Ceratodon purpureus</name>
    <name type="common">Fire moss</name>
    <name type="synonym">Dicranum purpureum</name>
    <dbReference type="NCBI Taxonomy" id="3225"/>
    <lineage>
        <taxon>Eukaryota</taxon>
        <taxon>Viridiplantae</taxon>
        <taxon>Streptophyta</taxon>
        <taxon>Embryophyta</taxon>
        <taxon>Bryophyta</taxon>
        <taxon>Bryophytina</taxon>
        <taxon>Bryopsida</taxon>
        <taxon>Dicranidae</taxon>
        <taxon>Pseudoditrichales</taxon>
        <taxon>Ditrichaceae</taxon>
        <taxon>Ceratodon</taxon>
    </lineage>
</organism>
<comment type="caution">
    <text evidence="1">The sequence shown here is derived from an EMBL/GenBank/DDBJ whole genome shotgun (WGS) entry which is preliminary data.</text>
</comment>
<name>A0A8T0GIC0_CERPU</name>
<dbReference type="EMBL" id="CM026431">
    <property type="protein sequence ID" value="KAG0559171.1"/>
    <property type="molecule type" value="Genomic_DNA"/>
</dbReference>
<reference evidence="1" key="1">
    <citation type="submission" date="2020-06" db="EMBL/GenBank/DDBJ databases">
        <title>WGS assembly of Ceratodon purpureus strain R40.</title>
        <authorList>
            <person name="Carey S.B."/>
            <person name="Jenkins J."/>
            <person name="Shu S."/>
            <person name="Lovell J.T."/>
            <person name="Sreedasyam A."/>
            <person name="Maumus F."/>
            <person name="Tiley G.P."/>
            <person name="Fernandez-Pozo N."/>
            <person name="Barry K."/>
            <person name="Chen C."/>
            <person name="Wang M."/>
            <person name="Lipzen A."/>
            <person name="Daum C."/>
            <person name="Saski C.A."/>
            <person name="Payton A.C."/>
            <person name="Mcbreen J.C."/>
            <person name="Conrad R.E."/>
            <person name="Kollar L.M."/>
            <person name="Olsson S."/>
            <person name="Huttunen S."/>
            <person name="Landis J.B."/>
            <person name="Wickett N.J."/>
            <person name="Johnson M.G."/>
            <person name="Rensing S.A."/>
            <person name="Grimwood J."/>
            <person name="Schmutz J."/>
            <person name="Mcdaniel S.F."/>
        </authorList>
    </citation>
    <scope>NUCLEOTIDE SEQUENCE</scope>
    <source>
        <strain evidence="1">R40</strain>
    </source>
</reference>
<evidence type="ECO:0000313" key="2">
    <source>
        <dbReference type="Proteomes" id="UP000822688"/>
    </source>
</evidence>